<accession>A0ABV4WGM5</accession>
<dbReference type="EMBL" id="JBHFNT010000058">
    <property type="protein sequence ID" value="MFB2834230.1"/>
    <property type="molecule type" value="Genomic_DNA"/>
</dbReference>
<evidence type="ECO:0000313" key="1">
    <source>
        <dbReference type="EMBL" id="MFB2834230.1"/>
    </source>
</evidence>
<evidence type="ECO:0000313" key="2">
    <source>
        <dbReference type="Proteomes" id="UP001576780"/>
    </source>
</evidence>
<reference evidence="1 2" key="1">
    <citation type="submission" date="2024-09" db="EMBL/GenBank/DDBJ databases">
        <title>Floridaenema gen nov. (Aerosakkonemataceae, Aerosakkonematales ord. nov., Cyanobacteria) from benthic tropical and subtropical fresh waters, with the description of four new species.</title>
        <authorList>
            <person name="Moretto J.A."/>
            <person name="Berthold D.E."/>
            <person name="Lefler F.W."/>
            <person name="Huang I.-S."/>
            <person name="Laughinghouse H. IV."/>
        </authorList>
    </citation>
    <scope>NUCLEOTIDE SEQUENCE [LARGE SCALE GENOMIC DNA]</scope>
    <source>
        <strain evidence="1 2">BLCC-F167</strain>
    </source>
</reference>
<comment type="caution">
    <text evidence="1">The sequence shown here is derived from an EMBL/GenBank/DDBJ whole genome shotgun (WGS) entry which is preliminary data.</text>
</comment>
<dbReference type="RefSeq" id="WP_413276672.1">
    <property type="nucleotide sequence ID" value="NZ_JBHFNT010000058.1"/>
</dbReference>
<organism evidence="1 2">
    <name type="scientific">Floridaenema evergladense BLCC-F167</name>
    <dbReference type="NCBI Taxonomy" id="3153639"/>
    <lineage>
        <taxon>Bacteria</taxon>
        <taxon>Bacillati</taxon>
        <taxon>Cyanobacteriota</taxon>
        <taxon>Cyanophyceae</taxon>
        <taxon>Oscillatoriophycideae</taxon>
        <taxon>Aerosakkonematales</taxon>
        <taxon>Aerosakkonemataceae</taxon>
        <taxon>Floridanema</taxon>
        <taxon>Floridanema evergladense</taxon>
    </lineage>
</organism>
<name>A0ABV4WGM5_9CYAN</name>
<gene>
    <name evidence="1" type="ORF">ACE1CA_06825</name>
</gene>
<keyword evidence="2" id="KW-1185">Reference proteome</keyword>
<protein>
    <submittedName>
        <fullName evidence="1">M23 family peptidase</fullName>
    </submittedName>
</protein>
<proteinExistence type="predicted"/>
<dbReference type="Proteomes" id="UP001576780">
    <property type="component" value="Unassembled WGS sequence"/>
</dbReference>
<sequence length="617" mass="66788">MMNLNRKFHFILTCLLGLVISSFFGLGIGYPASLNAQTNSLQPIPTINWQNTQLPDWSQITFGNLPAISTNGSFSAPSEIISQLKYDPSRSWVAGQTPDSFLKLSDFEEAFKLQNFDLSSIAKIVGLDLNALSLDKFGVMAFQTLESLVKAIPNLSQMPIQEVPPVLELLNNKLTTEFNPSQTIGDLLQQSPLVGKLEFSAIDLNKYKLNTIPGIDTTPIGAFKDWQGTTINSIPGLKDIPFSKFPNPISSIGVDVGMIDIAFGTAEQQRSNTISGSDVEGFNVRCDRECAHVELSGNPKVLGKQWISGKSQEVRGGQGILASVNGGKEPTGRHPYGEAFKVVIWDVSEPEAQVNQALFFRICIRGLVDLGCTPYFIGPVPFMTYKEMMPMFLGLVEPGVSRGVSTPTGASNGGTKSTFNDSSFTSNSISNSLSYLFPSTFKGDCSLTHQGVVLGGLSSALSEIEGNYDSVGAYACDNRGNCGRGLGSKQFMSYRDDVRALIASKPAGNDFLAKLDSGSPVTGDEMLLYFSPLDQEALFRTEASNLIDRTSLQTDPTTGQKFSDKRLIERVAQMHFGGAAIPIDNSAKDINNRFTVKSYGEKAAANYQSVLQTMGCS</sequence>